<dbReference type="InParanoid" id="A0A2P6NB05"/>
<reference evidence="1 2" key="1">
    <citation type="journal article" date="2018" name="Genome Biol. Evol.">
        <title>Multiple Roots of Fruiting Body Formation in Amoebozoa.</title>
        <authorList>
            <person name="Hillmann F."/>
            <person name="Forbes G."/>
            <person name="Novohradska S."/>
            <person name="Ferling I."/>
            <person name="Riege K."/>
            <person name="Groth M."/>
            <person name="Westermann M."/>
            <person name="Marz M."/>
            <person name="Spaller T."/>
            <person name="Winckler T."/>
            <person name="Schaap P."/>
            <person name="Glockner G."/>
        </authorList>
    </citation>
    <scope>NUCLEOTIDE SEQUENCE [LARGE SCALE GENOMIC DNA]</scope>
    <source>
        <strain evidence="1 2">Jena</strain>
    </source>
</reference>
<proteinExistence type="predicted"/>
<comment type="caution">
    <text evidence="1">The sequence shown here is derived from an EMBL/GenBank/DDBJ whole genome shotgun (WGS) entry which is preliminary data.</text>
</comment>
<protein>
    <recommendedName>
        <fullName evidence="3">SAP domain-containing protein</fullName>
    </recommendedName>
</protein>
<keyword evidence="2" id="KW-1185">Reference proteome</keyword>
<sequence length="255" mass="29770">MAVKMPHTGRPYMLLLRPEVLEHFKPYECLDVAKHLANKYHLCVCRSMVWKDGMARDMVWIFTAGMKMNYDNDEDLLDDIIETSNLKAEILKRMCPQKGMSTEGTKIELAWRILGNTNNLPRALLARVTARSNRERDSSDRYSPMNKKQLAALCKDRNIKVGKLTAAALKEKLRRWDDRNVKKIHDDLTLKDLDIFLRCRNRDSAIFCHVIKMLAVQAWTLWLEATFNDNINLLERTIEHFIIQLRSELLEGPEQ</sequence>
<name>A0A2P6NB05_9EUKA</name>
<dbReference type="Proteomes" id="UP000241769">
    <property type="component" value="Unassembled WGS sequence"/>
</dbReference>
<evidence type="ECO:0008006" key="3">
    <source>
        <dbReference type="Google" id="ProtNLM"/>
    </source>
</evidence>
<evidence type="ECO:0000313" key="1">
    <source>
        <dbReference type="EMBL" id="PRP81140.1"/>
    </source>
</evidence>
<dbReference type="AlphaFoldDB" id="A0A2P6NB05"/>
<evidence type="ECO:0000313" key="2">
    <source>
        <dbReference type="Proteomes" id="UP000241769"/>
    </source>
</evidence>
<dbReference type="EMBL" id="MDYQ01000129">
    <property type="protein sequence ID" value="PRP81140.1"/>
    <property type="molecule type" value="Genomic_DNA"/>
</dbReference>
<gene>
    <name evidence="1" type="ORF">PROFUN_01974</name>
</gene>
<organism evidence="1 2">
    <name type="scientific">Planoprotostelium fungivorum</name>
    <dbReference type="NCBI Taxonomy" id="1890364"/>
    <lineage>
        <taxon>Eukaryota</taxon>
        <taxon>Amoebozoa</taxon>
        <taxon>Evosea</taxon>
        <taxon>Variosea</taxon>
        <taxon>Cavosteliida</taxon>
        <taxon>Cavosteliaceae</taxon>
        <taxon>Planoprotostelium</taxon>
    </lineage>
</organism>
<accession>A0A2P6NB05</accession>